<feature type="domain" description="NusG-like N-terminal" evidence="4">
    <location>
        <begin position="10"/>
        <end position="103"/>
    </location>
</feature>
<dbReference type="SUPFAM" id="SSF50104">
    <property type="entry name" value="Translation proteins SH3-like domain"/>
    <property type="match status" value="1"/>
</dbReference>
<evidence type="ECO:0000259" key="4">
    <source>
        <dbReference type="Pfam" id="PF02357"/>
    </source>
</evidence>
<comment type="caution">
    <text evidence="5">The sequence shown here is derived from an EMBL/GenBank/DDBJ whole genome shotgun (WGS) entry which is preliminary data.</text>
</comment>
<evidence type="ECO:0000313" key="5">
    <source>
        <dbReference type="EMBL" id="MBB5032350.1"/>
    </source>
</evidence>
<reference evidence="5 6" key="1">
    <citation type="submission" date="2020-08" db="EMBL/GenBank/DDBJ databases">
        <title>Genomic Encyclopedia of Type Strains, Phase IV (KMG-IV): sequencing the most valuable type-strain genomes for metagenomic binning, comparative biology and taxonomic classification.</title>
        <authorList>
            <person name="Goeker M."/>
        </authorList>
    </citation>
    <scope>NUCLEOTIDE SEQUENCE [LARGE SCALE GENOMIC DNA]</scope>
    <source>
        <strain evidence="5 6">DSM 12252</strain>
    </source>
</reference>
<name>A0A7W7YA75_9BACT</name>
<organism evidence="5 6">
    <name type="scientific">Prosthecobacter vanneervenii</name>
    <dbReference type="NCBI Taxonomy" id="48466"/>
    <lineage>
        <taxon>Bacteria</taxon>
        <taxon>Pseudomonadati</taxon>
        <taxon>Verrucomicrobiota</taxon>
        <taxon>Verrucomicrobiia</taxon>
        <taxon>Verrucomicrobiales</taxon>
        <taxon>Verrucomicrobiaceae</taxon>
        <taxon>Prosthecobacter</taxon>
    </lineage>
</organism>
<dbReference type="GO" id="GO:0031564">
    <property type="term" value="P:transcription antitermination"/>
    <property type="evidence" value="ECO:0007669"/>
    <property type="project" value="UniProtKB-KW"/>
</dbReference>
<keyword evidence="1" id="KW-0889">Transcription antitermination</keyword>
<evidence type="ECO:0000256" key="3">
    <source>
        <dbReference type="ARBA" id="ARBA00023163"/>
    </source>
</evidence>
<gene>
    <name evidence="5" type="ORF">HNQ65_001927</name>
</gene>
<dbReference type="EMBL" id="JACHIG010000003">
    <property type="protein sequence ID" value="MBB5032350.1"/>
    <property type="molecule type" value="Genomic_DNA"/>
</dbReference>
<dbReference type="PANTHER" id="PTHR30265">
    <property type="entry name" value="RHO-INTERACTING TRANSCRIPTION TERMINATION FACTOR NUSG"/>
    <property type="match status" value="1"/>
</dbReference>
<dbReference type="SUPFAM" id="SSF82679">
    <property type="entry name" value="N-utilization substance G protein NusG, N-terminal domain"/>
    <property type="match status" value="1"/>
</dbReference>
<keyword evidence="6" id="KW-1185">Reference proteome</keyword>
<dbReference type="GO" id="GO:0006354">
    <property type="term" value="P:DNA-templated transcription elongation"/>
    <property type="evidence" value="ECO:0007669"/>
    <property type="project" value="InterPro"/>
</dbReference>
<dbReference type="InterPro" id="IPR036735">
    <property type="entry name" value="NGN_dom_sf"/>
</dbReference>
<sequence length="182" mass="20463">MKPKQESTLAWYVVHTRPKCEHIAASLMAGLEGVETYCPRIRFQKNTRRGKVWFVEALFPSYFFARFVPLESLRAVNYSQNVIKVVDFGDTLTPVPDAAIEELKAEMKDVEICEVEVGVKVGDTVELTEGPMRGMKGIVNAMLTGVERVRILLEFLGRENAVEVPLSKILTEHQPRSVLAAK</sequence>
<dbReference type="AlphaFoldDB" id="A0A7W7YA75"/>
<dbReference type="InterPro" id="IPR043425">
    <property type="entry name" value="NusG-like"/>
</dbReference>
<dbReference type="Gene3D" id="3.30.70.940">
    <property type="entry name" value="NusG, N-terminal domain"/>
    <property type="match status" value="1"/>
</dbReference>
<protein>
    <submittedName>
        <fullName evidence="5">Transcription antitermination factor NusG</fullName>
    </submittedName>
</protein>
<dbReference type="RefSeq" id="WP_184339279.1">
    <property type="nucleotide sequence ID" value="NZ_JACHIG010000003.1"/>
</dbReference>
<dbReference type="GO" id="GO:0005829">
    <property type="term" value="C:cytosol"/>
    <property type="evidence" value="ECO:0007669"/>
    <property type="project" value="TreeGrafter"/>
</dbReference>
<evidence type="ECO:0000313" key="6">
    <source>
        <dbReference type="Proteomes" id="UP000590740"/>
    </source>
</evidence>
<dbReference type="InterPro" id="IPR006645">
    <property type="entry name" value="NGN-like_dom"/>
</dbReference>
<keyword evidence="3" id="KW-0804">Transcription</keyword>
<accession>A0A7W7YA75</accession>
<dbReference type="CDD" id="cd06091">
    <property type="entry name" value="KOW_NusG"/>
    <property type="match status" value="1"/>
</dbReference>
<evidence type="ECO:0000256" key="2">
    <source>
        <dbReference type="ARBA" id="ARBA00023015"/>
    </source>
</evidence>
<proteinExistence type="predicted"/>
<dbReference type="Proteomes" id="UP000590740">
    <property type="component" value="Unassembled WGS sequence"/>
</dbReference>
<dbReference type="Pfam" id="PF02357">
    <property type="entry name" value="NusG"/>
    <property type="match status" value="1"/>
</dbReference>
<evidence type="ECO:0000256" key="1">
    <source>
        <dbReference type="ARBA" id="ARBA00022814"/>
    </source>
</evidence>
<dbReference type="PANTHER" id="PTHR30265:SF7">
    <property type="entry name" value="TRANSCRIPTION ANTITERMINATION PROTEIN RFAH"/>
    <property type="match status" value="1"/>
</dbReference>
<keyword evidence="2" id="KW-0805">Transcription regulation</keyword>
<dbReference type="InterPro" id="IPR008991">
    <property type="entry name" value="Translation_prot_SH3-like_sf"/>
</dbReference>